<accession>A0A480A5K7</accession>
<organism evidence="1 2">
    <name type="scientific">Sphaerospermopsis reniformis</name>
    <dbReference type="NCBI Taxonomy" id="531300"/>
    <lineage>
        <taxon>Bacteria</taxon>
        <taxon>Bacillati</taxon>
        <taxon>Cyanobacteriota</taxon>
        <taxon>Cyanophyceae</taxon>
        <taxon>Nostocales</taxon>
        <taxon>Aphanizomenonaceae</taxon>
        <taxon>Sphaerospermopsis</taxon>
    </lineage>
</organism>
<sequence length="52" mass="5826">MQISLWDAVSRNISVSAISGYQKYLSPHKGFACAHRVLYGVDTLRSKDTQIL</sequence>
<name>A0A480A5K7_9CYAN</name>
<dbReference type="EMBL" id="BJCE01000149">
    <property type="protein sequence ID" value="GCL38531.1"/>
    <property type="molecule type" value="Genomic_DNA"/>
</dbReference>
<dbReference type="AlphaFoldDB" id="A0A480A5K7"/>
<keyword evidence="2" id="KW-1185">Reference proteome</keyword>
<evidence type="ECO:0000313" key="2">
    <source>
        <dbReference type="Proteomes" id="UP000300142"/>
    </source>
</evidence>
<evidence type="ECO:0000313" key="1">
    <source>
        <dbReference type="EMBL" id="GCL38531.1"/>
    </source>
</evidence>
<comment type="caution">
    <text evidence="1">The sequence shown here is derived from an EMBL/GenBank/DDBJ whole genome shotgun (WGS) entry which is preliminary data.</text>
</comment>
<protein>
    <submittedName>
        <fullName evidence="1">Uncharacterized protein</fullName>
    </submittedName>
</protein>
<gene>
    <name evidence="1" type="ORF">SR1949_36480</name>
</gene>
<dbReference type="Proteomes" id="UP000300142">
    <property type="component" value="Unassembled WGS sequence"/>
</dbReference>
<reference evidence="2" key="1">
    <citation type="submission" date="2019-02" db="EMBL/GenBank/DDBJ databases">
        <title>Draft genome sequence of Sphaerospermopsis reniformis NIES-1949.</title>
        <authorList>
            <person name="Yamaguchi H."/>
            <person name="Suzuki S."/>
            <person name="Kawachi M."/>
        </authorList>
    </citation>
    <scope>NUCLEOTIDE SEQUENCE [LARGE SCALE GENOMIC DNA]</scope>
    <source>
        <strain evidence="2">NIES-1949</strain>
    </source>
</reference>
<proteinExistence type="predicted"/>